<dbReference type="KEGG" id="cre:CHLRE_03g170550v5"/>
<feature type="region of interest" description="Disordered" evidence="6">
    <location>
        <begin position="1"/>
        <end position="146"/>
    </location>
</feature>
<dbReference type="PANTHER" id="PTHR18861:SF0">
    <property type="entry name" value="BRUCHPILOT, ISOFORM J"/>
    <property type="match status" value="1"/>
</dbReference>
<dbReference type="STRING" id="3055.A0A2K3DX23"/>
<name>A0A2K3DX23_CHLRE</name>
<dbReference type="GeneID" id="5728943"/>
<dbReference type="PANTHER" id="PTHR18861">
    <property type="entry name" value="ELKS/RAB6-INTERACTING/CAST PROTEIN"/>
    <property type="match status" value="1"/>
</dbReference>
<comment type="subcellular location">
    <subcellularLocation>
        <location evidence="1">Cytoplasm</location>
        <location evidence="1">Cytoskeleton</location>
    </subcellularLocation>
</comment>
<feature type="coiled-coil region" evidence="5">
    <location>
        <begin position="345"/>
        <end position="372"/>
    </location>
</feature>
<keyword evidence="3 5" id="KW-0175">Coiled coil</keyword>
<dbReference type="EMBL" id="CM008964">
    <property type="protein sequence ID" value="PNW85073.1"/>
    <property type="molecule type" value="Genomic_DNA"/>
</dbReference>
<keyword evidence="4" id="KW-0206">Cytoskeleton</keyword>
<keyword evidence="8" id="KW-1185">Reference proteome</keyword>
<evidence type="ECO:0000256" key="5">
    <source>
        <dbReference type="SAM" id="Coils"/>
    </source>
</evidence>
<evidence type="ECO:0000313" key="7">
    <source>
        <dbReference type="EMBL" id="PNW85073.1"/>
    </source>
</evidence>
<feature type="region of interest" description="Disordered" evidence="6">
    <location>
        <begin position="160"/>
        <end position="187"/>
    </location>
</feature>
<sequence>MSSPAQRSARSESHRDSSTRASPKPAPSESEHSQRSGRRRHSPERSDHSNRPDQSVQSYSVRELADSSEVSSRGRDDRGHRRRRGGYSDDEESNSGDQYSSDYESEESVSRSGSRSYDSRSYDDRTQTHTSASYDDSERQSDRYEGDISAWGRKRVNLNNKDSESDYTMSSGLSPRGKEEEGRAEFDVEDGKRALAYQAGMYARAQAMRRDGTAPKALGIADGLPDRMALQQLNALAGMADKVKKAIEHNRQVFKHRVKMEDDALIKKAFDAWRAARFGSIAKQQLLRRAVARLSRGLLSRAFFAWKDKFHLVDKYLAMRRKVAATINRGRKKRCFLEWWRLCLERRWKNQLALANEAMVALQKKVDGFEKRPITVIRRRRLYAMMEAWFNQSAERRKKRLRREKAVMHWKNIAYLKAWNSWREYTLECLRRRALIKKTAMKIKNIHMVSAWNKWWEAVEERRNEEGKLNKAMRKWLNSTLSRAWAKWWERVERRRYLKVVCARWKNPHKARALRGWREAAAWKKRMRVVLDRAIHKMKNRALYMAWEGWWQAIEDRKLEEQLTTKEQLVVAVKELREENERLRRDNERFVRLIDSGEWGRGRVAELVSAGEILKGERDALLKLIQSLRREYEAVQSAKVAQEEEMRALKERMMLGGAARNRMLIKGGSSFNAAGRAVKQDLVDQLQGNNRGADPNLLYQVDQLSMNQVTIFADGELNVQAVAAAPGSAAFSKPVSASHGLRPPVSPVHPMRVPPGLPGASPSRSPLAVGAVSPGSGRPVSREEVVARLQGLSKEELDSFEAALRAQKAAQQQVAAAARGRMDAGGRPPGVASSVPGSR</sequence>
<evidence type="ECO:0000256" key="3">
    <source>
        <dbReference type="ARBA" id="ARBA00023054"/>
    </source>
</evidence>
<evidence type="ECO:0000256" key="6">
    <source>
        <dbReference type="SAM" id="MobiDB-lite"/>
    </source>
</evidence>
<dbReference type="Proteomes" id="UP000006906">
    <property type="component" value="Chromosome 3"/>
</dbReference>
<feature type="compositionally biased region" description="Basic and acidic residues" evidence="6">
    <location>
        <begin position="9"/>
        <end position="18"/>
    </location>
</feature>
<feature type="compositionally biased region" description="Basic and acidic residues" evidence="6">
    <location>
        <begin position="117"/>
        <end position="127"/>
    </location>
</feature>
<dbReference type="Gramene" id="PNW85073">
    <property type="protein sequence ID" value="PNW85073"/>
    <property type="gene ID" value="CHLRE_03g170550v5"/>
</dbReference>
<organism evidence="7 8">
    <name type="scientific">Chlamydomonas reinhardtii</name>
    <name type="common">Chlamydomonas smithii</name>
    <dbReference type="NCBI Taxonomy" id="3055"/>
    <lineage>
        <taxon>Eukaryota</taxon>
        <taxon>Viridiplantae</taxon>
        <taxon>Chlorophyta</taxon>
        <taxon>core chlorophytes</taxon>
        <taxon>Chlorophyceae</taxon>
        <taxon>CS clade</taxon>
        <taxon>Chlamydomonadales</taxon>
        <taxon>Chlamydomonadaceae</taxon>
        <taxon>Chlamydomonas</taxon>
    </lineage>
</organism>
<feature type="region of interest" description="Disordered" evidence="6">
    <location>
        <begin position="813"/>
        <end position="839"/>
    </location>
</feature>
<feature type="region of interest" description="Disordered" evidence="6">
    <location>
        <begin position="755"/>
        <end position="779"/>
    </location>
</feature>
<keyword evidence="2" id="KW-0963">Cytoplasm</keyword>
<evidence type="ECO:0008006" key="9">
    <source>
        <dbReference type="Google" id="ProtNLM"/>
    </source>
</evidence>
<feature type="compositionally biased region" description="Basic and acidic residues" evidence="6">
    <location>
        <begin position="136"/>
        <end position="146"/>
    </location>
</feature>
<proteinExistence type="predicted"/>
<dbReference type="RefSeq" id="XP_001703486.2">
    <property type="nucleotide sequence ID" value="XM_001703434.2"/>
</dbReference>
<evidence type="ECO:0000256" key="2">
    <source>
        <dbReference type="ARBA" id="ARBA00022490"/>
    </source>
</evidence>
<evidence type="ECO:0000256" key="4">
    <source>
        <dbReference type="ARBA" id="ARBA00023212"/>
    </source>
</evidence>
<evidence type="ECO:0000256" key="1">
    <source>
        <dbReference type="ARBA" id="ARBA00004245"/>
    </source>
</evidence>
<dbReference type="InParanoid" id="A0A2K3DX23"/>
<evidence type="ECO:0000313" key="8">
    <source>
        <dbReference type="Proteomes" id="UP000006906"/>
    </source>
</evidence>
<reference evidence="7 8" key="1">
    <citation type="journal article" date="2007" name="Science">
        <title>The Chlamydomonas genome reveals the evolution of key animal and plant functions.</title>
        <authorList>
            <person name="Merchant S.S."/>
            <person name="Prochnik S.E."/>
            <person name="Vallon O."/>
            <person name="Harris E.H."/>
            <person name="Karpowicz S.J."/>
            <person name="Witman G.B."/>
            <person name="Terry A."/>
            <person name="Salamov A."/>
            <person name="Fritz-Laylin L.K."/>
            <person name="Marechal-Drouard L."/>
            <person name="Marshall W.F."/>
            <person name="Qu L.H."/>
            <person name="Nelson D.R."/>
            <person name="Sanderfoot A.A."/>
            <person name="Spalding M.H."/>
            <person name="Kapitonov V.V."/>
            <person name="Ren Q."/>
            <person name="Ferris P."/>
            <person name="Lindquist E."/>
            <person name="Shapiro H."/>
            <person name="Lucas S.M."/>
            <person name="Grimwood J."/>
            <person name="Schmutz J."/>
            <person name="Cardol P."/>
            <person name="Cerutti H."/>
            <person name="Chanfreau G."/>
            <person name="Chen C.L."/>
            <person name="Cognat V."/>
            <person name="Croft M.T."/>
            <person name="Dent R."/>
            <person name="Dutcher S."/>
            <person name="Fernandez E."/>
            <person name="Fukuzawa H."/>
            <person name="Gonzalez-Ballester D."/>
            <person name="Gonzalez-Halphen D."/>
            <person name="Hallmann A."/>
            <person name="Hanikenne M."/>
            <person name="Hippler M."/>
            <person name="Inwood W."/>
            <person name="Jabbari K."/>
            <person name="Kalanon M."/>
            <person name="Kuras R."/>
            <person name="Lefebvre P.A."/>
            <person name="Lemaire S.D."/>
            <person name="Lobanov A.V."/>
            <person name="Lohr M."/>
            <person name="Manuell A."/>
            <person name="Meier I."/>
            <person name="Mets L."/>
            <person name="Mittag M."/>
            <person name="Mittelmeier T."/>
            <person name="Moroney J.V."/>
            <person name="Moseley J."/>
            <person name="Napoli C."/>
            <person name="Nedelcu A.M."/>
            <person name="Niyogi K."/>
            <person name="Novoselov S.V."/>
            <person name="Paulsen I.T."/>
            <person name="Pazour G."/>
            <person name="Purton S."/>
            <person name="Ral J.P."/>
            <person name="Riano-Pachon D.M."/>
            <person name="Riekhof W."/>
            <person name="Rymarquis L."/>
            <person name="Schroda M."/>
            <person name="Stern D."/>
            <person name="Umen J."/>
            <person name="Willows R."/>
            <person name="Wilson N."/>
            <person name="Zimmer S.L."/>
            <person name="Allmer J."/>
            <person name="Balk J."/>
            <person name="Bisova K."/>
            <person name="Chen C.J."/>
            <person name="Elias M."/>
            <person name="Gendler K."/>
            <person name="Hauser C."/>
            <person name="Lamb M.R."/>
            <person name="Ledford H."/>
            <person name="Long J.C."/>
            <person name="Minagawa J."/>
            <person name="Page M.D."/>
            <person name="Pan J."/>
            <person name="Pootakham W."/>
            <person name="Roje S."/>
            <person name="Rose A."/>
            <person name="Stahlberg E."/>
            <person name="Terauchi A.M."/>
            <person name="Yang P."/>
            <person name="Ball S."/>
            <person name="Bowler C."/>
            <person name="Dieckmann C.L."/>
            <person name="Gladyshev V.N."/>
            <person name="Green P."/>
            <person name="Jorgensen R."/>
            <person name="Mayfield S."/>
            <person name="Mueller-Roeber B."/>
            <person name="Rajamani S."/>
            <person name="Sayre R.T."/>
            <person name="Brokstein P."/>
            <person name="Dubchak I."/>
            <person name="Goodstein D."/>
            <person name="Hornick L."/>
            <person name="Huang Y.W."/>
            <person name="Jhaveri J."/>
            <person name="Luo Y."/>
            <person name="Martinez D."/>
            <person name="Ngau W.C."/>
            <person name="Otillar B."/>
            <person name="Poliakov A."/>
            <person name="Porter A."/>
            <person name="Szajkowski L."/>
            <person name="Werner G."/>
            <person name="Zhou K."/>
            <person name="Grigoriev I.V."/>
            <person name="Rokhsar D.S."/>
            <person name="Grossman A.R."/>
        </authorList>
    </citation>
    <scope>NUCLEOTIDE SEQUENCE [LARGE SCALE GENOMIC DNA]</scope>
    <source>
        <strain evidence="8">CC-503</strain>
    </source>
</reference>
<feature type="compositionally biased region" description="Basic and acidic residues" evidence="6">
    <location>
        <begin position="176"/>
        <end position="187"/>
    </location>
</feature>
<gene>
    <name evidence="7" type="ORF">CHLRE_03g170550v5</name>
</gene>
<dbReference type="GO" id="GO:0005856">
    <property type="term" value="C:cytoskeleton"/>
    <property type="evidence" value="ECO:0007669"/>
    <property type="project" value="UniProtKB-SubCell"/>
</dbReference>
<dbReference type="OrthoDB" id="566935at2759"/>
<feature type="coiled-coil region" evidence="5">
    <location>
        <begin position="559"/>
        <end position="593"/>
    </location>
</feature>
<accession>A0A2K3DX23</accession>
<dbReference type="ExpressionAtlas" id="A0A2K3DX23">
    <property type="expression patterns" value="baseline and differential"/>
</dbReference>
<feature type="coiled-coil region" evidence="5">
    <location>
        <begin position="618"/>
        <end position="652"/>
    </location>
</feature>
<dbReference type="AlphaFoldDB" id="A0A2K3DX23"/>
<protein>
    <recommendedName>
        <fullName evidence="9">Sfi1 spindle body domain-containing protein</fullName>
    </recommendedName>
</protein>